<protein>
    <recommendedName>
        <fullName evidence="6">O-antigen ligase-related domain-containing protein</fullName>
    </recommendedName>
</protein>
<comment type="caution">
    <text evidence="7">The sequence shown here is derived from an EMBL/GenBank/DDBJ whole genome shotgun (WGS) entry which is preliminary data.</text>
</comment>
<feature type="transmembrane region" description="Helical" evidence="5">
    <location>
        <begin position="56"/>
        <end position="74"/>
    </location>
</feature>
<dbReference type="Pfam" id="PF04932">
    <property type="entry name" value="Wzy_C"/>
    <property type="match status" value="1"/>
</dbReference>
<feature type="transmembrane region" description="Helical" evidence="5">
    <location>
        <begin position="12"/>
        <end position="44"/>
    </location>
</feature>
<dbReference type="InterPro" id="IPR051533">
    <property type="entry name" value="WaaL-like"/>
</dbReference>
<feature type="transmembrane region" description="Helical" evidence="5">
    <location>
        <begin position="110"/>
        <end position="128"/>
    </location>
</feature>
<evidence type="ECO:0000256" key="5">
    <source>
        <dbReference type="SAM" id="Phobius"/>
    </source>
</evidence>
<feature type="transmembrane region" description="Helical" evidence="5">
    <location>
        <begin position="239"/>
        <end position="258"/>
    </location>
</feature>
<evidence type="ECO:0000256" key="2">
    <source>
        <dbReference type="ARBA" id="ARBA00022692"/>
    </source>
</evidence>
<feature type="domain" description="O-antigen ligase-related" evidence="6">
    <location>
        <begin position="178"/>
        <end position="305"/>
    </location>
</feature>
<evidence type="ECO:0000256" key="4">
    <source>
        <dbReference type="ARBA" id="ARBA00023136"/>
    </source>
</evidence>
<evidence type="ECO:0000256" key="3">
    <source>
        <dbReference type="ARBA" id="ARBA00022989"/>
    </source>
</evidence>
<evidence type="ECO:0000256" key="1">
    <source>
        <dbReference type="ARBA" id="ARBA00004141"/>
    </source>
</evidence>
<dbReference type="InterPro" id="IPR007016">
    <property type="entry name" value="O-antigen_ligase-rel_domated"/>
</dbReference>
<reference evidence="7 8" key="1">
    <citation type="journal article" date="2016" name="Nat. Commun.">
        <title>Thousands of microbial genomes shed light on interconnected biogeochemical processes in an aquifer system.</title>
        <authorList>
            <person name="Anantharaman K."/>
            <person name="Brown C.T."/>
            <person name="Hug L.A."/>
            <person name="Sharon I."/>
            <person name="Castelle C.J."/>
            <person name="Probst A.J."/>
            <person name="Thomas B.C."/>
            <person name="Singh A."/>
            <person name="Wilkins M.J."/>
            <person name="Karaoz U."/>
            <person name="Brodie E.L."/>
            <person name="Williams K.H."/>
            <person name="Hubbard S.S."/>
            <person name="Banfield J.F."/>
        </authorList>
    </citation>
    <scope>NUCLEOTIDE SEQUENCE [LARGE SCALE GENOMIC DNA]</scope>
</reference>
<feature type="transmembrane region" description="Helical" evidence="5">
    <location>
        <begin position="175"/>
        <end position="206"/>
    </location>
</feature>
<accession>A0A1F7Y1Y9</accession>
<feature type="transmembrane region" description="Helical" evidence="5">
    <location>
        <begin position="289"/>
        <end position="312"/>
    </location>
</feature>
<dbReference type="GO" id="GO:0016020">
    <property type="term" value="C:membrane"/>
    <property type="evidence" value="ECO:0007669"/>
    <property type="project" value="UniProtKB-SubCell"/>
</dbReference>
<evidence type="ECO:0000313" key="8">
    <source>
        <dbReference type="Proteomes" id="UP000178419"/>
    </source>
</evidence>
<evidence type="ECO:0000259" key="6">
    <source>
        <dbReference type="Pfam" id="PF04932"/>
    </source>
</evidence>
<dbReference type="Proteomes" id="UP000178419">
    <property type="component" value="Unassembled WGS sequence"/>
</dbReference>
<proteinExistence type="predicted"/>
<keyword evidence="4 5" id="KW-0472">Membrane</keyword>
<dbReference type="PANTHER" id="PTHR37422:SF13">
    <property type="entry name" value="LIPOPOLYSACCHARIDE BIOSYNTHESIS PROTEIN PA4999-RELATED"/>
    <property type="match status" value="1"/>
</dbReference>
<keyword evidence="3 5" id="KW-1133">Transmembrane helix</keyword>
<feature type="transmembrane region" description="Helical" evidence="5">
    <location>
        <begin position="80"/>
        <end position="98"/>
    </location>
</feature>
<sequence length="370" mass="42369">MRKIFEKFVSVFLIILFVLGGLGLSLGLFVSVCLLYVLCLLIIIRPKLKDFRFPPTYGLYSLFLLFFFINFLWSENEGQSLIYFFLFLYGFFFWGLAYNLKDKLVNFKKLVITLGIVFGVITLIYLAFDNTLNINAFSLVHFAVAPLHHHHIGDFWVIVLIVIGSEYTKRKNMKWLIFLLFGFYFLFLSLSRSAYLALALGSLYFIAKSGKARSISIFKIYIVIAVVLFLYSSFQKSTLFAHIGYIGQSLIGFINNPFGVGVGNFEKISTDPRNVFLGLGSGSTSTHNIILEIMTGMGILGISFIVWLFKILKSIIKSEVDESLLYRTVFITLTVNFLFDYTYLIPTMLWIWFVSLGLVQNKPTSLLKRI</sequence>
<comment type="subcellular location">
    <subcellularLocation>
        <location evidence="1">Membrane</location>
        <topology evidence="1">Multi-pass membrane protein</topology>
    </subcellularLocation>
</comment>
<keyword evidence="2 5" id="KW-0812">Transmembrane</keyword>
<dbReference type="EMBL" id="MGGE01000023">
    <property type="protein sequence ID" value="OGM21190.1"/>
    <property type="molecule type" value="Genomic_DNA"/>
</dbReference>
<dbReference type="AlphaFoldDB" id="A0A1F7Y1Y9"/>
<feature type="transmembrane region" description="Helical" evidence="5">
    <location>
        <begin position="324"/>
        <end position="353"/>
    </location>
</feature>
<evidence type="ECO:0000313" key="7">
    <source>
        <dbReference type="EMBL" id="OGM21190.1"/>
    </source>
</evidence>
<feature type="transmembrane region" description="Helical" evidence="5">
    <location>
        <begin position="212"/>
        <end position="232"/>
    </location>
</feature>
<organism evidence="7 8">
    <name type="scientific">Candidatus Woesebacteria bacterium RIFCSPHIGHO2_01_FULL_38_9</name>
    <dbReference type="NCBI Taxonomy" id="1802492"/>
    <lineage>
        <taxon>Bacteria</taxon>
        <taxon>Candidatus Woeseibacteriota</taxon>
    </lineage>
</organism>
<name>A0A1F7Y1Y9_9BACT</name>
<dbReference type="PANTHER" id="PTHR37422">
    <property type="entry name" value="TEICHURONIC ACID BIOSYNTHESIS PROTEIN TUAE"/>
    <property type="match status" value="1"/>
</dbReference>
<gene>
    <name evidence="7" type="ORF">A2714_03220</name>
</gene>